<dbReference type="EMBL" id="PKMF04000165">
    <property type="protein sequence ID" value="KAK7845806.1"/>
    <property type="molecule type" value="Genomic_DNA"/>
</dbReference>
<evidence type="ECO:0000313" key="2">
    <source>
        <dbReference type="Proteomes" id="UP000237347"/>
    </source>
</evidence>
<organism evidence="1 2">
    <name type="scientific">Quercus suber</name>
    <name type="common">Cork oak</name>
    <dbReference type="NCBI Taxonomy" id="58331"/>
    <lineage>
        <taxon>Eukaryota</taxon>
        <taxon>Viridiplantae</taxon>
        <taxon>Streptophyta</taxon>
        <taxon>Embryophyta</taxon>
        <taxon>Tracheophyta</taxon>
        <taxon>Spermatophyta</taxon>
        <taxon>Magnoliopsida</taxon>
        <taxon>eudicotyledons</taxon>
        <taxon>Gunneridae</taxon>
        <taxon>Pentapetalae</taxon>
        <taxon>rosids</taxon>
        <taxon>fabids</taxon>
        <taxon>Fagales</taxon>
        <taxon>Fagaceae</taxon>
        <taxon>Quercus</taxon>
    </lineage>
</organism>
<dbReference type="AlphaFoldDB" id="A0AAW0L4P3"/>
<protein>
    <submittedName>
        <fullName evidence="1">Uncharacterized protein</fullName>
    </submittedName>
</protein>
<name>A0AAW0L4P3_QUESU</name>
<accession>A0AAW0L4P3</accession>
<proteinExistence type="predicted"/>
<dbReference type="Proteomes" id="UP000237347">
    <property type="component" value="Unassembled WGS sequence"/>
</dbReference>
<evidence type="ECO:0000313" key="1">
    <source>
        <dbReference type="EMBL" id="KAK7845806.1"/>
    </source>
</evidence>
<gene>
    <name evidence="1" type="ORF">CFP56_008907</name>
</gene>
<comment type="caution">
    <text evidence="1">The sequence shown here is derived from an EMBL/GenBank/DDBJ whole genome shotgun (WGS) entry which is preliminary data.</text>
</comment>
<sequence>MAHSLSLCTHKNSVIPTLHSQELSDSDVDKLSNNGYEEDFGKASSHPKLFKCAACIDNFPKRNLSYVQTAVQHHNELKQNFSYWRAAVRGLDIDPNRNFVHSQPADELARIEHIIRTRGESARSMTIGEIAEELKDFGFIWQILAAAEEGDVKMK</sequence>
<reference evidence="1 2" key="1">
    <citation type="journal article" date="2018" name="Sci. Data">
        <title>The draft genome sequence of cork oak.</title>
        <authorList>
            <person name="Ramos A.M."/>
            <person name="Usie A."/>
            <person name="Barbosa P."/>
            <person name="Barros P.M."/>
            <person name="Capote T."/>
            <person name="Chaves I."/>
            <person name="Simoes F."/>
            <person name="Abreu I."/>
            <person name="Carrasquinho I."/>
            <person name="Faro C."/>
            <person name="Guimaraes J.B."/>
            <person name="Mendonca D."/>
            <person name="Nobrega F."/>
            <person name="Rodrigues L."/>
            <person name="Saibo N.J.M."/>
            <person name="Varela M.C."/>
            <person name="Egas C."/>
            <person name="Matos J."/>
            <person name="Miguel C.M."/>
            <person name="Oliveira M.M."/>
            <person name="Ricardo C.P."/>
            <person name="Goncalves S."/>
        </authorList>
    </citation>
    <scope>NUCLEOTIDE SEQUENCE [LARGE SCALE GENOMIC DNA]</scope>
    <source>
        <strain evidence="2">cv. HL8</strain>
    </source>
</reference>
<keyword evidence="2" id="KW-1185">Reference proteome</keyword>